<reference evidence="2" key="1">
    <citation type="journal article" date="2023" name="Mol. Phylogenet. Evol.">
        <title>Genome-scale phylogeny and comparative genomics of the fungal order Sordariales.</title>
        <authorList>
            <person name="Hensen N."/>
            <person name="Bonometti L."/>
            <person name="Westerberg I."/>
            <person name="Brannstrom I.O."/>
            <person name="Guillou S."/>
            <person name="Cros-Aarteil S."/>
            <person name="Calhoun S."/>
            <person name="Haridas S."/>
            <person name="Kuo A."/>
            <person name="Mondo S."/>
            <person name="Pangilinan J."/>
            <person name="Riley R."/>
            <person name="LaButti K."/>
            <person name="Andreopoulos B."/>
            <person name="Lipzen A."/>
            <person name="Chen C."/>
            <person name="Yan M."/>
            <person name="Daum C."/>
            <person name="Ng V."/>
            <person name="Clum A."/>
            <person name="Steindorff A."/>
            <person name="Ohm R.A."/>
            <person name="Martin F."/>
            <person name="Silar P."/>
            <person name="Natvig D.O."/>
            <person name="Lalanne C."/>
            <person name="Gautier V."/>
            <person name="Ament-Velasquez S.L."/>
            <person name="Kruys A."/>
            <person name="Hutchinson M.I."/>
            <person name="Powell A.J."/>
            <person name="Barry K."/>
            <person name="Miller A.N."/>
            <person name="Grigoriev I.V."/>
            <person name="Debuchy R."/>
            <person name="Gladieux P."/>
            <person name="Hiltunen Thoren M."/>
            <person name="Johannesson H."/>
        </authorList>
    </citation>
    <scope>NUCLEOTIDE SEQUENCE</scope>
    <source>
        <strain evidence="2">CBS 757.83</strain>
    </source>
</reference>
<dbReference type="PANTHER" id="PTHR47534">
    <property type="entry name" value="YALI0E05731P"/>
    <property type="match status" value="1"/>
</dbReference>
<sequence>MVALQQIRSSNSQIGAALPPGLVAVFIGADLSLLRSVDEVCREIKEKESAINLLFLTTGSAITGKGV</sequence>
<reference evidence="2" key="2">
    <citation type="submission" date="2023-05" db="EMBL/GenBank/DDBJ databases">
        <authorList>
            <consortium name="Lawrence Berkeley National Laboratory"/>
            <person name="Steindorff A."/>
            <person name="Hensen N."/>
            <person name="Bonometti L."/>
            <person name="Westerberg I."/>
            <person name="Brannstrom I.O."/>
            <person name="Guillou S."/>
            <person name="Cros-Aarteil S."/>
            <person name="Calhoun S."/>
            <person name="Haridas S."/>
            <person name="Kuo A."/>
            <person name="Mondo S."/>
            <person name="Pangilinan J."/>
            <person name="Riley R."/>
            <person name="Labutti K."/>
            <person name="Andreopoulos B."/>
            <person name="Lipzen A."/>
            <person name="Chen C."/>
            <person name="Yanf M."/>
            <person name="Daum C."/>
            <person name="Ng V."/>
            <person name="Clum A."/>
            <person name="Ohm R."/>
            <person name="Martin F."/>
            <person name="Silar P."/>
            <person name="Natvig D."/>
            <person name="Lalanne C."/>
            <person name="Gautier V."/>
            <person name="Ament-Velasquez S.L."/>
            <person name="Kruys A."/>
            <person name="Hutchinson M.I."/>
            <person name="Powell A.J."/>
            <person name="Barry K."/>
            <person name="Miller A.N."/>
            <person name="Grigoriev I.V."/>
            <person name="Debuchy R."/>
            <person name="Gladieux P."/>
            <person name="Thoren M.H."/>
            <person name="Johannesson H."/>
        </authorList>
    </citation>
    <scope>NUCLEOTIDE SEQUENCE</scope>
    <source>
        <strain evidence="2">CBS 757.83</strain>
    </source>
</reference>
<keyword evidence="3" id="KW-1185">Reference proteome</keyword>
<organism evidence="2 3">
    <name type="scientific">Parathielavia hyrcaniae</name>
    <dbReference type="NCBI Taxonomy" id="113614"/>
    <lineage>
        <taxon>Eukaryota</taxon>
        <taxon>Fungi</taxon>
        <taxon>Dikarya</taxon>
        <taxon>Ascomycota</taxon>
        <taxon>Pezizomycotina</taxon>
        <taxon>Sordariomycetes</taxon>
        <taxon>Sordariomycetidae</taxon>
        <taxon>Sordariales</taxon>
        <taxon>Chaetomiaceae</taxon>
        <taxon>Parathielavia</taxon>
    </lineage>
</organism>
<dbReference type="GO" id="GO:0016491">
    <property type="term" value="F:oxidoreductase activity"/>
    <property type="evidence" value="ECO:0007669"/>
    <property type="project" value="UniProtKB-KW"/>
</dbReference>
<gene>
    <name evidence="2" type="ORF">N658DRAFT_502252</name>
</gene>
<keyword evidence="1" id="KW-0560">Oxidoreductase</keyword>
<protein>
    <submittedName>
        <fullName evidence="2">Uncharacterized protein</fullName>
    </submittedName>
</protein>
<evidence type="ECO:0000313" key="2">
    <source>
        <dbReference type="EMBL" id="KAK4095838.1"/>
    </source>
</evidence>
<dbReference type="Proteomes" id="UP001305647">
    <property type="component" value="Unassembled WGS sequence"/>
</dbReference>
<name>A0AAN6PQH1_9PEZI</name>
<accession>A0AAN6PQH1</accession>
<dbReference type="InterPro" id="IPR052228">
    <property type="entry name" value="Sec_Metab_Biosynth_Oxidored"/>
</dbReference>
<dbReference type="EMBL" id="MU863774">
    <property type="protein sequence ID" value="KAK4095838.1"/>
    <property type="molecule type" value="Genomic_DNA"/>
</dbReference>
<evidence type="ECO:0000256" key="1">
    <source>
        <dbReference type="ARBA" id="ARBA00023002"/>
    </source>
</evidence>
<dbReference type="AlphaFoldDB" id="A0AAN6PQH1"/>
<proteinExistence type="predicted"/>
<dbReference type="PANTHER" id="PTHR47534:SF3">
    <property type="entry name" value="ALCOHOL DEHYDROGENASE-LIKE C-TERMINAL DOMAIN-CONTAINING PROTEIN"/>
    <property type="match status" value="1"/>
</dbReference>
<evidence type="ECO:0000313" key="3">
    <source>
        <dbReference type="Proteomes" id="UP001305647"/>
    </source>
</evidence>
<comment type="caution">
    <text evidence="2">The sequence shown here is derived from an EMBL/GenBank/DDBJ whole genome shotgun (WGS) entry which is preliminary data.</text>
</comment>